<name>A0AAD9YEX7_COLKA</name>
<comment type="caution">
    <text evidence="1">The sequence shown here is derived from an EMBL/GenBank/DDBJ whole genome shotgun (WGS) entry which is preliminary data.</text>
</comment>
<evidence type="ECO:0000313" key="1">
    <source>
        <dbReference type="EMBL" id="KAK2764079.1"/>
    </source>
</evidence>
<keyword evidence="2" id="KW-1185">Reference proteome</keyword>
<reference evidence="1" key="1">
    <citation type="submission" date="2023-02" db="EMBL/GenBank/DDBJ databases">
        <title>Colletotrichum kahawae CIFC_Que2 genome sequencing and assembly.</title>
        <authorList>
            <person name="Baroncelli R."/>
        </authorList>
    </citation>
    <scope>NUCLEOTIDE SEQUENCE</scope>
    <source>
        <strain evidence="1">CIFC_Que2</strain>
    </source>
</reference>
<evidence type="ECO:0000313" key="2">
    <source>
        <dbReference type="Proteomes" id="UP001281614"/>
    </source>
</evidence>
<accession>A0AAD9YEX7</accession>
<dbReference type="EMBL" id="VYYT01000140">
    <property type="protein sequence ID" value="KAK2764079.1"/>
    <property type="molecule type" value="Genomic_DNA"/>
</dbReference>
<dbReference type="Proteomes" id="UP001281614">
    <property type="component" value="Unassembled WGS sequence"/>
</dbReference>
<gene>
    <name evidence="1" type="ORF">CKAH01_15882</name>
</gene>
<dbReference type="AlphaFoldDB" id="A0AAD9YEX7"/>
<proteinExistence type="predicted"/>
<protein>
    <submittedName>
        <fullName evidence="1">Uncharacterized protein</fullName>
    </submittedName>
</protein>
<sequence length="140" mass="16001">MQLFKKVDVYVVDFMREMHPVYDAEHDPKVRQLRGTMRQRWPVIENHFTWIFGFDVDGNFPGQQGVVNQPSYSITNSQPNSTVPRTADRRVSVAAPPFSMDDSLRKELDEWAFMMEKGLADANALAEAAFASNVNRGYLS</sequence>
<organism evidence="1 2">
    <name type="scientific">Colletotrichum kahawae</name>
    <name type="common">Coffee berry disease fungus</name>
    <dbReference type="NCBI Taxonomy" id="34407"/>
    <lineage>
        <taxon>Eukaryota</taxon>
        <taxon>Fungi</taxon>
        <taxon>Dikarya</taxon>
        <taxon>Ascomycota</taxon>
        <taxon>Pezizomycotina</taxon>
        <taxon>Sordariomycetes</taxon>
        <taxon>Hypocreomycetidae</taxon>
        <taxon>Glomerellales</taxon>
        <taxon>Glomerellaceae</taxon>
        <taxon>Colletotrichum</taxon>
        <taxon>Colletotrichum gloeosporioides species complex</taxon>
    </lineage>
</organism>